<accession>A0A264VVP2</accession>
<reference evidence="3 4" key="1">
    <citation type="submission" date="2017-07" db="EMBL/GenBank/DDBJ databases">
        <title>blaIMP-27 on transferable plasmids in Proteus mirabilis and Providencia rettgeri.</title>
        <authorList>
            <person name="Potter R."/>
        </authorList>
    </citation>
    <scope>NUCLEOTIDE SEQUENCE [LARGE SCALE GENOMIC DNA]</scope>
    <source>
        <strain evidence="3 4">PR1</strain>
    </source>
</reference>
<gene>
    <name evidence="3" type="ORF">CHI95_05730</name>
    <name evidence="2" type="ORF">GHA_03693</name>
</gene>
<sequence length="69" mass="7951">MQDLLDVIIDFLSSFKWRTAVMIVAGVAVLISGFNDYFVIGFFSIALVLYSPEIWRFMGKTRKLNNPFK</sequence>
<evidence type="ECO:0000313" key="4">
    <source>
        <dbReference type="Proteomes" id="UP000216001"/>
    </source>
</evidence>
<dbReference type="Proteomes" id="UP000216001">
    <property type="component" value="Unassembled WGS sequence"/>
</dbReference>
<evidence type="ECO:0000313" key="3">
    <source>
        <dbReference type="EMBL" id="OZS75389.1"/>
    </source>
</evidence>
<dbReference type="RefSeq" id="WP_094961046.1">
    <property type="nucleotide sequence ID" value="NZ_ABDWLN020000010.1"/>
</dbReference>
<proteinExistence type="predicted"/>
<dbReference type="GeneID" id="92276127"/>
<dbReference type="Proteomes" id="UP000834611">
    <property type="component" value="Unassembled WGS sequence"/>
</dbReference>
<dbReference type="EMBL" id="NOWC01000005">
    <property type="protein sequence ID" value="OZS75389.1"/>
    <property type="molecule type" value="Genomic_DNA"/>
</dbReference>
<evidence type="ECO:0000313" key="2">
    <source>
        <dbReference type="EMBL" id="CAB5712121.1"/>
    </source>
</evidence>
<name>A0A264VVP2_PRORE</name>
<dbReference type="AlphaFoldDB" id="A0A264VVP2"/>
<dbReference type="EMBL" id="CAHPSF010000013">
    <property type="protein sequence ID" value="CAB5712121.1"/>
    <property type="molecule type" value="Genomic_DNA"/>
</dbReference>
<evidence type="ECO:0000256" key="1">
    <source>
        <dbReference type="SAM" id="Phobius"/>
    </source>
</evidence>
<feature type="transmembrane region" description="Helical" evidence="1">
    <location>
        <begin position="20"/>
        <end position="50"/>
    </location>
</feature>
<keyword evidence="1" id="KW-0472">Membrane</keyword>
<organism evidence="3 4">
    <name type="scientific">Providencia rettgeri</name>
    <dbReference type="NCBI Taxonomy" id="587"/>
    <lineage>
        <taxon>Bacteria</taxon>
        <taxon>Pseudomonadati</taxon>
        <taxon>Pseudomonadota</taxon>
        <taxon>Gammaproteobacteria</taxon>
        <taxon>Enterobacterales</taxon>
        <taxon>Morganellaceae</taxon>
        <taxon>Providencia</taxon>
    </lineage>
</organism>
<reference evidence="2" key="2">
    <citation type="submission" date="2020-05" db="EMBL/GenBank/DDBJ databases">
        <authorList>
            <person name="Delgado-Blas J."/>
        </authorList>
    </citation>
    <scope>NUCLEOTIDE SEQUENCE</scope>
    <source>
        <strain evidence="2">BB1453</strain>
    </source>
</reference>
<keyword evidence="1" id="KW-1133">Transmembrane helix</keyword>
<protein>
    <submittedName>
        <fullName evidence="3">Uncharacterized protein</fullName>
    </submittedName>
</protein>
<comment type="caution">
    <text evidence="3">The sequence shown here is derived from an EMBL/GenBank/DDBJ whole genome shotgun (WGS) entry which is preliminary data.</text>
</comment>
<keyword evidence="1" id="KW-0812">Transmembrane</keyword>